<feature type="non-terminal residue" evidence="2">
    <location>
        <position position="257"/>
    </location>
</feature>
<dbReference type="EMBL" id="KV419523">
    <property type="protein sequence ID" value="KZS86366.1"/>
    <property type="molecule type" value="Genomic_DNA"/>
</dbReference>
<accession>A0A164M4X7</accession>
<dbReference type="OrthoDB" id="3259294at2759"/>
<evidence type="ECO:0000313" key="3">
    <source>
        <dbReference type="Proteomes" id="UP000076722"/>
    </source>
</evidence>
<evidence type="ECO:0000313" key="2">
    <source>
        <dbReference type="EMBL" id="KZS86366.1"/>
    </source>
</evidence>
<dbReference type="Proteomes" id="UP000076722">
    <property type="component" value="Unassembled WGS sequence"/>
</dbReference>
<dbReference type="STRING" id="1314777.A0A164M4X7"/>
<gene>
    <name evidence="2" type="ORF">SISNIDRAFT_396934</name>
</gene>
<organism evidence="2 3">
    <name type="scientific">Sistotremastrum niveocremeum HHB9708</name>
    <dbReference type="NCBI Taxonomy" id="1314777"/>
    <lineage>
        <taxon>Eukaryota</taxon>
        <taxon>Fungi</taxon>
        <taxon>Dikarya</taxon>
        <taxon>Basidiomycota</taxon>
        <taxon>Agaricomycotina</taxon>
        <taxon>Agaricomycetes</taxon>
        <taxon>Sistotremastrales</taxon>
        <taxon>Sistotremastraceae</taxon>
        <taxon>Sertulicium</taxon>
        <taxon>Sertulicium niveocremeum</taxon>
    </lineage>
</organism>
<feature type="region of interest" description="Disordered" evidence="1">
    <location>
        <begin position="117"/>
        <end position="144"/>
    </location>
</feature>
<feature type="compositionally biased region" description="Acidic residues" evidence="1">
    <location>
        <begin position="125"/>
        <end position="136"/>
    </location>
</feature>
<dbReference type="AlphaFoldDB" id="A0A164M4X7"/>
<name>A0A164M4X7_9AGAM</name>
<keyword evidence="3" id="KW-1185">Reference proteome</keyword>
<reference evidence="2 3" key="1">
    <citation type="journal article" date="2016" name="Mol. Biol. Evol.">
        <title>Comparative Genomics of Early-Diverging Mushroom-Forming Fungi Provides Insights into the Origins of Lignocellulose Decay Capabilities.</title>
        <authorList>
            <person name="Nagy L.G."/>
            <person name="Riley R."/>
            <person name="Tritt A."/>
            <person name="Adam C."/>
            <person name="Daum C."/>
            <person name="Floudas D."/>
            <person name="Sun H."/>
            <person name="Yadav J.S."/>
            <person name="Pangilinan J."/>
            <person name="Larsson K.H."/>
            <person name="Matsuura K."/>
            <person name="Barry K."/>
            <person name="Labutti K."/>
            <person name="Kuo R."/>
            <person name="Ohm R.A."/>
            <person name="Bhattacharya S.S."/>
            <person name="Shirouzu T."/>
            <person name="Yoshinaga Y."/>
            <person name="Martin F.M."/>
            <person name="Grigoriev I.V."/>
            <person name="Hibbett D.S."/>
        </authorList>
    </citation>
    <scope>NUCLEOTIDE SEQUENCE [LARGE SCALE GENOMIC DNA]</scope>
    <source>
        <strain evidence="2 3">HHB9708</strain>
    </source>
</reference>
<evidence type="ECO:0000256" key="1">
    <source>
        <dbReference type="SAM" id="MobiDB-lite"/>
    </source>
</evidence>
<proteinExistence type="predicted"/>
<sequence length="257" mass="30114">MFDIVLALFRRSSTQMLNGDTLSHERSRKLLTQMVNQFNAKMECGSPMASLYLLGYPDHYKSHKFVKFFWKNYLDAIYETEDALISSVLDYIFRPSEIQTMSLYDYIRRCKKVKNKKWKPSSQGDDLEDGDGEDPDPYNPVDGADQDPAGVPLHFMTSHSQHMSHHVILLEEVDSYVPNFIGPALPRQDGSDHELYAATMLTLFKPWRKKKDLKDDDSTWLSTFESFNFTSRQRECMKFFHLRYECLDAKDDFRSQR</sequence>
<protein>
    <submittedName>
        <fullName evidence="2">Uncharacterized protein</fullName>
    </submittedName>
</protein>